<feature type="domain" description="STRA8 bHLH" evidence="2">
    <location>
        <begin position="27"/>
        <end position="93"/>
    </location>
</feature>
<dbReference type="GO" id="GO:0071300">
    <property type="term" value="P:cellular response to retinoic acid"/>
    <property type="evidence" value="ECO:0007669"/>
    <property type="project" value="InterPro"/>
</dbReference>
<dbReference type="PANTHER" id="PTHR35254:SF1">
    <property type="entry name" value="STIMULATED BY RETINOIC ACID GENE 8 PROTEIN HOMOLOG"/>
    <property type="match status" value="1"/>
</dbReference>
<dbReference type="GO" id="GO:0048477">
    <property type="term" value="P:oogenesis"/>
    <property type="evidence" value="ECO:0007669"/>
    <property type="project" value="TreeGrafter"/>
</dbReference>
<dbReference type="InterPro" id="IPR033537">
    <property type="entry name" value="Stra8"/>
</dbReference>
<organism evidence="3 4">
    <name type="scientific">Alosa alosa</name>
    <name type="common">allis shad</name>
    <dbReference type="NCBI Taxonomy" id="278164"/>
    <lineage>
        <taxon>Eukaryota</taxon>
        <taxon>Metazoa</taxon>
        <taxon>Chordata</taxon>
        <taxon>Craniata</taxon>
        <taxon>Vertebrata</taxon>
        <taxon>Euteleostomi</taxon>
        <taxon>Actinopterygii</taxon>
        <taxon>Neopterygii</taxon>
        <taxon>Teleostei</taxon>
        <taxon>Clupei</taxon>
        <taxon>Clupeiformes</taxon>
        <taxon>Clupeoidei</taxon>
        <taxon>Clupeidae</taxon>
        <taxon>Alosa</taxon>
    </lineage>
</organism>
<keyword evidence="4" id="KW-1185">Reference proteome</keyword>
<dbReference type="GO" id="GO:0051321">
    <property type="term" value="P:meiotic cell cycle"/>
    <property type="evidence" value="ECO:0007669"/>
    <property type="project" value="InterPro"/>
</dbReference>
<dbReference type="PANTHER" id="PTHR35254">
    <property type="entry name" value="STIMULATED BY RETINOIC ACID GENE 8 PROTEIN HOMOLOG"/>
    <property type="match status" value="1"/>
</dbReference>
<evidence type="ECO:0000313" key="4">
    <source>
        <dbReference type="Proteomes" id="UP000823561"/>
    </source>
</evidence>
<evidence type="ECO:0000259" key="2">
    <source>
        <dbReference type="Pfam" id="PF23175"/>
    </source>
</evidence>
<dbReference type="GO" id="GO:0005634">
    <property type="term" value="C:nucleus"/>
    <property type="evidence" value="ECO:0007669"/>
    <property type="project" value="TreeGrafter"/>
</dbReference>
<sequence>MTSRKTMNIRDTELTSYGLEKKVEVDEHQKQRRRALQARHRATLASLFDSLKTVVCPGSKKTPAKWKILDHAKGYLKEKETCLSYLLSLKRSYLEREEGPNSLEEVQEHFRRLCSNCVLEPSSRRGRYRCSVLPNVEEEEEEEEEEEALEESGSEISPDDPTDETPFSQSSSLSASNIQEFEGYLYFYRQTLELLVRSGVLAPEQTGLAVVSEAISGLWSNLPPERRAAFQQCTLGASPYAWMGCCFLKEAPAEEDCSQESSQFPSQEEASPSSLLQEDLLQDAYDVVRKDMDSSSQASPEPLPSSGGDFERLREIYKDIMGFVKGHMSTELEFTEELCMTAEYQELFLNCSESFGEPLSPPLL</sequence>
<dbReference type="GO" id="GO:0090427">
    <property type="term" value="P:activation of meiosis"/>
    <property type="evidence" value="ECO:0007669"/>
    <property type="project" value="TreeGrafter"/>
</dbReference>
<accession>A0AAV6FXJ6</accession>
<proteinExistence type="predicted"/>
<reference evidence="3 4" key="1">
    <citation type="submission" date="2020-10" db="EMBL/GenBank/DDBJ databases">
        <title>Chromosome-scale genome assembly of the Allis shad, Alosa alosa.</title>
        <authorList>
            <person name="Margot Z."/>
            <person name="Christophe K."/>
            <person name="Cabau C."/>
            <person name="Louis A."/>
            <person name="Berthelot C."/>
            <person name="Parey E."/>
            <person name="Roest Crollius H."/>
            <person name="Montfort J."/>
            <person name="Robinson-Rechavi M."/>
            <person name="Bucao C."/>
            <person name="Bouchez O."/>
            <person name="Gislard M."/>
            <person name="Lluch J."/>
            <person name="Milhes M."/>
            <person name="Lampietro C."/>
            <person name="Lopez Roques C."/>
            <person name="Donnadieu C."/>
            <person name="Braasch I."/>
            <person name="Desvignes T."/>
            <person name="Postlethwait J."/>
            <person name="Bobe J."/>
            <person name="Guiguen Y."/>
        </authorList>
    </citation>
    <scope>NUCLEOTIDE SEQUENCE [LARGE SCALE GENOMIC DNA]</scope>
    <source>
        <strain evidence="3">M-15738</strain>
        <tissue evidence="3">Blood</tissue>
    </source>
</reference>
<dbReference type="AlphaFoldDB" id="A0AAV6FXJ6"/>
<dbReference type="Pfam" id="PF23175">
    <property type="entry name" value="bHLH_STRA8"/>
    <property type="match status" value="1"/>
</dbReference>
<name>A0AAV6FXJ6_9TELE</name>
<dbReference type="Proteomes" id="UP000823561">
    <property type="component" value="Chromosome 17"/>
</dbReference>
<evidence type="ECO:0000313" key="3">
    <source>
        <dbReference type="EMBL" id="KAG5267465.1"/>
    </source>
</evidence>
<gene>
    <name evidence="3" type="ORF">AALO_G00222080</name>
</gene>
<evidence type="ECO:0000256" key="1">
    <source>
        <dbReference type="SAM" id="MobiDB-lite"/>
    </source>
</evidence>
<protein>
    <recommendedName>
        <fullName evidence="2">STRA8 bHLH domain-containing protein</fullName>
    </recommendedName>
</protein>
<feature type="region of interest" description="Disordered" evidence="1">
    <location>
        <begin position="134"/>
        <end position="173"/>
    </location>
</feature>
<dbReference type="EMBL" id="JADWDJ010000017">
    <property type="protein sequence ID" value="KAG5267465.1"/>
    <property type="molecule type" value="Genomic_DNA"/>
</dbReference>
<feature type="compositionally biased region" description="Acidic residues" evidence="1">
    <location>
        <begin position="136"/>
        <end position="163"/>
    </location>
</feature>
<dbReference type="InterPro" id="IPR057021">
    <property type="entry name" value="bHLH_STRA8"/>
</dbReference>
<dbReference type="GO" id="GO:0046983">
    <property type="term" value="F:protein dimerization activity"/>
    <property type="evidence" value="ECO:0007669"/>
    <property type="project" value="InterPro"/>
</dbReference>
<dbReference type="GO" id="GO:0007283">
    <property type="term" value="P:spermatogenesis"/>
    <property type="evidence" value="ECO:0007669"/>
    <property type="project" value="TreeGrafter"/>
</dbReference>
<comment type="caution">
    <text evidence="3">The sequence shown here is derived from an EMBL/GenBank/DDBJ whole genome shotgun (WGS) entry which is preliminary data.</text>
</comment>
<dbReference type="InterPro" id="IPR036638">
    <property type="entry name" value="HLH_DNA-bd_sf"/>
</dbReference>
<dbReference type="SUPFAM" id="SSF47459">
    <property type="entry name" value="HLH, helix-loop-helix DNA-binding domain"/>
    <property type="match status" value="1"/>
</dbReference>